<gene>
    <name evidence="2" type="ORF">PFICI_14906</name>
</gene>
<evidence type="ECO:0000256" key="1">
    <source>
        <dbReference type="SAM" id="MobiDB-lite"/>
    </source>
</evidence>
<dbReference type="KEGG" id="pfy:PFICI_14906"/>
<dbReference type="AlphaFoldDB" id="W3WKG3"/>
<dbReference type="HOGENOM" id="CLU_2085605_0_0_1"/>
<name>W3WKG3_PESFW</name>
<organism evidence="2 3">
    <name type="scientific">Pestalotiopsis fici (strain W106-1 / CGMCC3.15140)</name>
    <dbReference type="NCBI Taxonomy" id="1229662"/>
    <lineage>
        <taxon>Eukaryota</taxon>
        <taxon>Fungi</taxon>
        <taxon>Dikarya</taxon>
        <taxon>Ascomycota</taxon>
        <taxon>Pezizomycotina</taxon>
        <taxon>Sordariomycetes</taxon>
        <taxon>Xylariomycetidae</taxon>
        <taxon>Amphisphaeriales</taxon>
        <taxon>Sporocadaceae</taxon>
        <taxon>Pestalotiopsis</taxon>
    </lineage>
</organism>
<feature type="region of interest" description="Disordered" evidence="1">
    <location>
        <begin position="1"/>
        <end position="105"/>
    </location>
</feature>
<feature type="compositionally biased region" description="Polar residues" evidence="1">
    <location>
        <begin position="54"/>
        <end position="63"/>
    </location>
</feature>
<reference evidence="3" key="1">
    <citation type="journal article" date="2015" name="BMC Genomics">
        <title>Genomic and transcriptomic analysis of the endophytic fungus Pestalotiopsis fici reveals its lifestyle and high potential for synthesis of natural products.</title>
        <authorList>
            <person name="Wang X."/>
            <person name="Zhang X."/>
            <person name="Liu L."/>
            <person name="Xiang M."/>
            <person name="Wang W."/>
            <person name="Sun X."/>
            <person name="Che Y."/>
            <person name="Guo L."/>
            <person name="Liu G."/>
            <person name="Guo L."/>
            <person name="Wang C."/>
            <person name="Yin W.B."/>
            <person name="Stadler M."/>
            <person name="Zhang X."/>
            <person name="Liu X."/>
        </authorList>
    </citation>
    <scope>NUCLEOTIDE SEQUENCE [LARGE SCALE GENOMIC DNA]</scope>
    <source>
        <strain evidence="3">W106-1 / CGMCC3.15140</strain>
    </source>
</reference>
<proteinExistence type="predicted"/>
<sequence>MPASEYAQLSGSSTLVGMTQSPKSPKTATVTSEPAKISHDYDYESDDEIAAAKTEQQTASPPKTSILAKVKAKLSSDSKSAQPTASASKTSSSKSTTRQQARADTVFAYKVLAETRM</sequence>
<protein>
    <submittedName>
        <fullName evidence="2">Uncharacterized protein</fullName>
    </submittedName>
</protein>
<dbReference type="OrthoDB" id="4769442at2759"/>
<feature type="compositionally biased region" description="Polar residues" evidence="1">
    <location>
        <begin position="7"/>
        <end position="32"/>
    </location>
</feature>
<keyword evidence="3" id="KW-1185">Reference proteome</keyword>
<dbReference type="RefSeq" id="XP_007841678.1">
    <property type="nucleotide sequence ID" value="XM_007843487.1"/>
</dbReference>
<feature type="compositionally biased region" description="Low complexity" evidence="1">
    <location>
        <begin position="78"/>
        <end position="100"/>
    </location>
</feature>
<evidence type="ECO:0000313" key="3">
    <source>
        <dbReference type="Proteomes" id="UP000030651"/>
    </source>
</evidence>
<dbReference type="Proteomes" id="UP000030651">
    <property type="component" value="Unassembled WGS sequence"/>
</dbReference>
<dbReference type="GeneID" id="19279919"/>
<evidence type="ECO:0000313" key="2">
    <source>
        <dbReference type="EMBL" id="ETS73301.1"/>
    </source>
</evidence>
<dbReference type="InParanoid" id="W3WKG3"/>
<dbReference type="EMBL" id="KI912122">
    <property type="protein sequence ID" value="ETS73301.1"/>
    <property type="molecule type" value="Genomic_DNA"/>
</dbReference>
<accession>W3WKG3</accession>